<dbReference type="RefSeq" id="WP_092207871.1">
    <property type="nucleotide sequence ID" value="NZ_FMUX01000001.1"/>
</dbReference>
<dbReference type="Pfam" id="PF00109">
    <property type="entry name" value="ketoacyl-synt"/>
    <property type="match status" value="1"/>
</dbReference>
<dbReference type="AlphaFoldDB" id="A0A1G5AXS8"/>
<evidence type="ECO:0000256" key="2">
    <source>
        <dbReference type="ARBA" id="ARBA00022679"/>
    </source>
</evidence>
<dbReference type="GO" id="GO:0006633">
    <property type="term" value="P:fatty acid biosynthetic process"/>
    <property type="evidence" value="ECO:0007669"/>
    <property type="project" value="TreeGrafter"/>
</dbReference>
<evidence type="ECO:0000313" key="5">
    <source>
        <dbReference type="EMBL" id="SCX82656.1"/>
    </source>
</evidence>
<reference evidence="5 6" key="1">
    <citation type="submission" date="2016-10" db="EMBL/GenBank/DDBJ databases">
        <authorList>
            <person name="de Groot N.N."/>
        </authorList>
    </citation>
    <scope>NUCLEOTIDE SEQUENCE [LARGE SCALE GENOMIC DNA]</scope>
    <source>
        <strain evidence="5 6">AA1</strain>
    </source>
</reference>
<dbReference type="PANTHER" id="PTHR11712">
    <property type="entry name" value="POLYKETIDE SYNTHASE-RELATED"/>
    <property type="match status" value="1"/>
</dbReference>
<evidence type="ECO:0000256" key="1">
    <source>
        <dbReference type="ARBA" id="ARBA00008467"/>
    </source>
</evidence>
<dbReference type="InterPro" id="IPR014030">
    <property type="entry name" value="Ketoacyl_synth_N"/>
</dbReference>
<dbReference type="STRING" id="419481.SAMN05216233_101511"/>
<organism evidence="5 6">
    <name type="scientific">Desulfoluna spongiiphila</name>
    <dbReference type="NCBI Taxonomy" id="419481"/>
    <lineage>
        <taxon>Bacteria</taxon>
        <taxon>Pseudomonadati</taxon>
        <taxon>Thermodesulfobacteriota</taxon>
        <taxon>Desulfobacteria</taxon>
        <taxon>Desulfobacterales</taxon>
        <taxon>Desulfolunaceae</taxon>
        <taxon>Desulfoluna</taxon>
    </lineage>
</organism>
<feature type="domain" description="Ketosynthase family 3 (KS3)" evidence="4">
    <location>
        <begin position="1"/>
        <end position="400"/>
    </location>
</feature>
<dbReference type="OrthoDB" id="9816204at2"/>
<dbReference type="PANTHER" id="PTHR11712:SF336">
    <property type="entry name" value="3-OXOACYL-[ACYL-CARRIER-PROTEIN] SYNTHASE, MITOCHONDRIAL"/>
    <property type="match status" value="1"/>
</dbReference>
<proteinExistence type="inferred from homology"/>
<keyword evidence="2 3" id="KW-0808">Transferase</keyword>
<evidence type="ECO:0000313" key="6">
    <source>
        <dbReference type="Proteomes" id="UP000198870"/>
    </source>
</evidence>
<dbReference type="GO" id="GO:0004315">
    <property type="term" value="F:3-oxoacyl-[acyl-carrier-protein] synthase activity"/>
    <property type="evidence" value="ECO:0007669"/>
    <property type="project" value="TreeGrafter"/>
</dbReference>
<keyword evidence="6" id="KW-1185">Reference proteome</keyword>
<sequence length="402" mass="42484">MRRRVVVTSMGVVSSLGATPEEIGERLSVGAPRFVFTGEEGLWAAPVEGFDLKAYTGRFKAGRYLNRGAQFAVASAAAAMEASGLSEKQRADTGLFCGSGPNFDVGEEFARIDGGEISEEGLSALWMLRFLPNTAASAISRLTGIHGENHTCGSACAASLTALGEAYRKVRDGYLDTALAGGGDSRINRGGLLAYGMARALHRSEKDPSAVYAPFDANRKGFLPGEGGAFFLFEELEHARRRGAEIHAEVLGFGSSLDGYNMTAPDPSGTWAEKAVRLALDEAFLLPEEVDAVSAHGTATDLNDRMEAELFGRLFGAHRPAILAPKAWLGHLASACGAVELAVMLAALKHGTLPTNPNLTNPLDPALDIVVEGRSAEGISTLLFENFGFGGQNSALVVRRHS</sequence>
<dbReference type="PROSITE" id="PS52004">
    <property type="entry name" value="KS3_2"/>
    <property type="match status" value="1"/>
</dbReference>
<dbReference type="InterPro" id="IPR016039">
    <property type="entry name" value="Thiolase-like"/>
</dbReference>
<dbReference type="CDD" id="cd00834">
    <property type="entry name" value="KAS_I_II"/>
    <property type="match status" value="1"/>
</dbReference>
<dbReference type="Proteomes" id="UP000198870">
    <property type="component" value="Unassembled WGS sequence"/>
</dbReference>
<dbReference type="Gene3D" id="3.40.47.10">
    <property type="match status" value="1"/>
</dbReference>
<evidence type="ECO:0000259" key="4">
    <source>
        <dbReference type="PROSITE" id="PS52004"/>
    </source>
</evidence>
<accession>A0A1G5AXS8</accession>
<dbReference type="SMART" id="SM00825">
    <property type="entry name" value="PKS_KS"/>
    <property type="match status" value="1"/>
</dbReference>
<dbReference type="InterPro" id="IPR020841">
    <property type="entry name" value="PKS_Beta-ketoAc_synthase_dom"/>
</dbReference>
<dbReference type="Pfam" id="PF02801">
    <property type="entry name" value="Ketoacyl-synt_C"/>
    <property type="match status" value="1"/>
</dbReference>
<dbReference type="SUPFAM" id="SSF53901">
    <property type="entry name" value="Thiolase-like"/>
    <property type="match status" value="2"/>
</dbReference>
<protein>
    <submittedName>
        <fullName evidence="5">3-oxoacyl-[acyl-carrier-protein] synthase II</fullName>
    </submittedName>
</protein>
<evidence type="ECO:0000256" key="3">
    <source>
        <dbReference type="RuleBase" id="RU003694"/>
    </source>
</evidence>
<dbReference type="EMBL" id="FMUX01000001">
    <property type="protein sequence ID" value="SCX82656.1"/>
    <property type="molecule type" value="Genomic_DNA"/>
</dbReference>
<comment type="similarity">
    <text evidence="1 3">Belongs to the thiolase-like superfamily. Beta-ketoacyl-ACP synthases family.</text>
</comment>
<dbReference type="InterPro" id="IPR000794">
    <property type="entry name" value="Beta-ketoacyl_synthase"/>
</dbReference>
<dbReference type="InterPro" id="IPR014031">
    <property type="entry name" value="Ketoacyl_synth_C"/>
</dbReference>
<name>A0A1G5AXS8_9BACT</name>
<gene>
    <name evidence="5" type="ORF">SAMN05216233_101511</name>
</gene>